<dbReference type="EMBL" id="JBHSQB010000004">
    <property type="protein sequence ID" value="MFC6095645.1"/>
    <property type="molecule type" value="Genomic_DNA"/>
</dbReference>
<proteinExistence type="predicted"/>
<reference evidence="2" key="1">
    <citation type="journal article" date="2019" name="Int. J. Syst. Evol. Microbiol.">
        <title>The Global Catalogue of Microorganisms (GCM) 10K type strain sequencing project: providing services to taxonomists for standard genome sequencing and annotation.</title>
        <authorList>
            <consortium name="The Broad Institute Genomics Platform"/>
            <consortium name="The Broad Institute Genome Sequencing Center for Infectious Disease"/>
            <person name="Wu L."/>
            <person name="Ma J."/>
        </authorList>
    </citation>
    <scope>NUCLEOTIDE SEQUENCE [LARGE SCALE GENOMIC DNA]</scope>
    <source>
        <strain evidence="2">CCUG 49679</strain>
    </source>
</reference>
<dbReference type="Proteomes" id="UP001596287">
    <property type="component" value="Unassembled WGS sequence"/>
</dbReference>
<sequence length="71" mass="8718">MKFEKLKEVLMNRPKNMTEEMYHYGYSCGLRNVLNFEIVQQAFYIYNYSEKERLFYMRKILNGFRDGSLEV</sequence>
<comment type="caution">
    <text evidence="1">The sequence shown here is derived from an EMBL/GenBank/DDBJ whole genome shotgun (WGS) entry which is preliminary data.</text>
</comment>
<organism evidence="1 2">
    <name type="scientific">Flavobacterium qiangtangense</name>
    <dbReference type="NCBI Taxonomy" id="1442595"/>
    <lineage>
        <taxon>Bacteria</taxon>
        <taxon>Pseudomonadati</taxon>
        <taxon>Bacteroidota</taxon>
        <taxon>Flavobacteriia</taxon>
        <taxon>Flavobacteriales</taxon>
        <taxon>Flavobacteriaceae</taxon>
        <taxon>Flavobacterium</taxon>
    </lineage>
</organism>
<dbReference type="RefSeq" id="WP_379790299.1">
    <property type="nucleotide sequence ID" value="NZ_JBHSQB010000004.1"/>
</dbReference>
<gene>
    <name evidence="1" type="ORF">ACFPVY_03220</name>
</gene>
<evidence type="ECO:0000313" key="1">
    <source>
        <dbReference type="EMBL" id="MFC6095645.1"/>
    </source>
</evidence>
<evidence type="ECO:0000313" key="2">
    <source>
        <dbReference type="Proteomes" id="UP001596287"/>
    </source>
</evidence>
<name>A0ABW1PKX0_9FLAO</name>
<protein>
    <submittedName>
        <fullName evidence="1">Uncharacterized protein</fullName>
    </submittedName>
</protein>
<accession>A0ABW1PKX0</accession>
<keyword evidence="2" id="KW-1185">Reference proteome</keyword>